<keyword evidence="3" id="KW-1185">Reference proteome</keyword>
<feature type="compositionally biased region" description="Polar residues" evidence="1">
    <location>
        <begin position="92"/>
        <end position="104"/>
    </location>
</feature>
<dbReference type="HOGENOM" id="CLU_019843_2_0_1"/>
<feature type="compositionally biased region" description="Pro residues" evidence="1">
    <location>
        <begin position="292"/>
        <end position="307"/>
    </location>
</feature>
<protein>
    <submittedName>
        <fullName evidence="2">Uncharacterized protein</fullName>
    </submittedName>
</protein>
<feature type="compositionally biased region" description="Basic and acidic residues" evidence="1">
    <location>
        <begin position="774"/>
        <end position="785"/>
    </location>
</feature>
<sequence length="785" mass="87305">MQHTETSLDWRLPDDLALAHRHHHIRYANPDQHYDQNYNHHQHHRHQSAPPGRSSSLYDIHYFHIHQHYRLQAAYCSFLLSHINWRTPRTFNKSTASQRQHTLCTSRSSRSSRSSRTSRNTVVPDLLTLQRPTKEQLQQKQTQSKQFQGQLSQHQEHQQNQCQQLRTRNDSCKAISVRLRPAFRLPRLPMPSMRRFSPPSDRSAQDIRTIVSNIVPPHASITSVQLLPHHSLQQVYEVKLSDTTTMLVALPPLPIRRLMRVEQDMPRSEAVVIRWIREELTQPASRPIERQTPPPPSMRTPISPPNFPSISSVSPPPSSPSSSTTASATTSPSTHSAKKLSPRPPATQGPMHHNSFGYNAGIDATSISSSIATRANLLNHIPLPVSLTSISSSDPEHRSEFVAPMTLHPLTFNVFRPTTGTPVTSLASPLTPAERMAVDYQAGKLIRQLSQLTPKSGNFGPALTVLSPQSQIGPANSPGSTSDILIGMGCWSVAFHAILESILRDGEDVAVQLPYPTVRKHFRRLGYLLDTVTTPSLVVVDAMDDTNLLVERSPALPASNSAETPSPEPPVLKPTKQRSASPTSPTTEEAASVSPDDSKREEPGIISMPLPPSPSPSLREIRSASSPPFAEASSDIVVTGFRDWSHCVFGDPLFASVFCNQPSAPFMSGFSSTDSDSAKNANNSEVILDPLEPHAAHEETEYRSARLLLYQCYHAIVQIVRGFYHPGRDRTTQELAARKRLTEILNKLEAVDEDPKKRSRHRRPSGEMSPAKKPRSESGDETPRR</sequence>
<proteinExistence type="predicted"/>
<evidence type="ECO:0000313" key="2">
    <source>
        <dbReference type="EMBL" id="EPE03670.1"/>
    </source>
</evidence>
<evidence type="ECO:0000313" key="3">
    <source>
        <dbReference type="Proteomes" id="UP000016923"/>
    </source>
</evidence>
<feature type="region of interest" description="Disordered" evidence="1">
    <location>
        <begin position="283"/>
        <end position="357"/>
    </location>
</feature>
<feature type="compositionally biased region" description="Low complexity" evidence="1">
    <location>
        <begin position="105"/>
        <end position="119"/>
    </location>
</feature>
<dbReference type="EMBL" id="KE148166">
    <property type="protein sequence ID" value="EPE03670.1"/>
    <property type="molecule type" value="Genomic_DNA"/>
</dbReference>
<feature type="region of interest" description="Disordered" evidence="1">
    <location>
        <begin position="554"/>
        <end position="626"/>
    </location>
</feature>
<feature type="compositionally biased region" description="Low complexity" evidence="1">
    <location>
        <begin position="136"/>
        <end position="164"/>
    </location>
</feature>
<dbReference type="Proteomes" id="UP000016923">
    <property type="component" value="Unassembled WGS sequence"/>
</dbReference>
<reference evidence="2 3" key="1">
    <citation type="journal article" date="2013" name="BMC Genomics">
        <title>The genome and transcriptome of the pine saprophyte Ophiostoma piceae, and a comparison with the bark beetle-associated pine pathogen Grosmannia clavigera.</title>
        <authorList>
            <person name="Haridas S."/>
            <person name="Wang Y."/>
            <person name="Lim L."/>
            <person name="Massoumi Alamouti S."/>
            <person name="Jackman S."/>
            <person name="Docking R."/>
            <person name="Robertson G."/>
            <person name="Birol I."/>
            <person name="Bohlmann J."/>
            <person name="Breuil C."/>
        </authorList>
    </citation>
    <scope>NUCLEOTIDE SEQUENCE [LARGE SCALE GENOMIC DNA]</scope>
    <source>
        <strain evidence="2 3">UAMH 11346</strain>
    </source>
</reference>
<feature type="region of interest" description="Disordered" evidence="1">
    <location>
        <begin position="31"/>
        <end position="53"/>
    </location>
</feature>
<dbReference type="AlphaFoldDB" id="S3CSN1"/>
<dbReference type="OrthoDB" id="5210591at2759"/>
<feature type="region of interest" description="Disordered" evidence="1">
    <location>
        <begin position="92"/>
        <end position="166"/>
    </location>
</feature>
<evidence type="ECO:0000256" key="1">
    <source>
        <dbReference type="SAM" id="MobiDB-lite"/>
    </source>
</evidence>
<dbReference type="eggNOG" id="ENOG502S1B6">
    <property type="taxonomic scope" value="Eukaryota"/>
</dbReference>
<feature type="region of interest" description="Disordered" evidence="1">
    <location>
        <begin position="749"/>
        <end position="785"/>
    </location>
</feature>
<organism evidence="2 3">
    <name type="scientific">Ophiostoma piceae (strain UAMH 11346)</name>
    <name type="common">Sap stain fungus</name>
    <dbReference type="NCBI Taxonomy" id="1262450"/>
    <lineage>
        <taxon>Eukaryota</taxon>
        <taxon>Fungi</taxon>
        <taxon>Dikarya</taxon>
        <taxon>Ascomycota</taxon>
        <taxon>Pezizomycotina</taxon>
        <taxon>Sordariomycetes</taxon>
        <taxon>Sordariomycetidae</taxon>
        <taxon>Ophiostomatales</taxon>
        <taxon>Ophiostomataceae</taxon>
        <taxon>Ophiostoma</taxon>
    </lineage>
</organism>
<gene>
    <name evidence="2" type="ORF">F503_01928</name>
</gene>
<dbReference type="VEuPathDB" id="FungiDB:F503_01928"/>
<feature type="compositionally biased region" description="Polar residues" evidence="1">
    <location>
        <begin position="577"/>
        <end position="589"/>
    </location>
</feature>
<accession>S3CSN1</accession>
<feature type="compositionally biased region" description="Low complexity" evidence="1">
    <location>
        <begin position="320"/>
        <end position="335"/>
    </location>
</feature>
<name>S3CSN1_OPHP1</name>